<dbReference type="Proteomes" id="UP000198253">
    <property type="component" value="Chromosome I"/>
</dbReference>
<proteinExistence type="predicted"/>
<keyword evidence="2" id="KW-1185">Reference proteome</keyword>
<dbReference type="InterPro" id="IPR008407">
    <property type="entry name" value="Brnchd-chn_aa_trnsp_AzlD"/>
</dbReference>
<organism evidence="1 2">
    <name type="scientific">Micromonospora echinospora</name>
    <name type="common">Micromonospora purpurea</name>
    <dbReference type="NCBI Taxonomy" id="1877"/>
    <lineage>
        <taxon>Bacteria</taxon>
        <taxon>Bacillati</taxon>
        <taxon>Actinomycetota</taxon>
        <taxon>Actinomycetes</taxon>
        <taxon>Micromonosporales</taxon>
        <taxon>Micromonosporaceae</taxon>
        <taxon>Micromonospora</taxon>
    </lineage>
</organism>
<dbReference type="InParanoid" id="A0A1C4YN60"/>
<gene>
    <name evidence="1" type="ORF">GA0070618_4175</name>
</gene>
<dbReference type="Pfam" id="PF05437">
    <property type="entry name" value="AzlD"/>
    <property type="match status" value="1"/>
</dbReference>
<accession>A0A1C4YN60</accession>
<evidence type="ECO:0000313" key="1">
    <source>
        <dbReference type="EMBL" id="SCF22179.1"/>
    </source>
</evidence>
<evidence type="ECO:0000313" key="2">
    <source>
        <dbReference type="Proteomes" id="UP000198253"/>
    </source>
</evidence>
<dbReference type="AlphaFoldDB" id="A0A1C4YN60"/>
<protein>
    <submittedName>
        <fullName evidence="1">Branched-chain amino acid transport protein (AzlD)</fullName>
    </submittedName>
</protein>
<sequence length="99" mass="10096">MWTAILLGTLGVYLLKLVGLAVPRSVLEKPQVEEASALLPVALLAALVAVQTFATGSHLALDARAAGFAVALVAVLLRAPFLLVVALGAGTAALLRLLT</sequence>
<reference evidence="2" key="1">
    <citation type="submission" date="2016-06" db="EMBL/GenBank/DDBJ databases">
        <authorList>
            <person name="Varghese N."/>
            <person name="Submissions Spin"/>
        </authorList>
    </citation>
    <scope>NUCLEOTIDE SEQUENCE [LARGE SCALE GENOMIC DNA]</scope>
    <source>
        <strain evidence="2">DSM 43816</strain>
    </source>
</reference>
<dbReference type="EMBL" id="LT607413">
    <property type="protein sequence ID" value="SCF22179.1"/>
    <property type="molecule type" value="Genomic_DNA"/>
</dbReference>
<dbReference type="RefSeq" id="WP_088983139.1">
    <property type="nucleotide sequence ID" value="NZ_JBHYMB010000001.1"/>
</dbReference>
<name>A0A1C4YN60_MICEC</name>